<dbReference type="AlphaFoldDB" id="A0A0A8ZHK3"/>
<sequence>MSPKNMLWTNYYIQKYTLHFIYFCSFSFVHRY</sequence>
<proteinExistence type="predicted"/>
<reference evidence="2" key="2">
    <citation type="journal article" date="2015" name="Data Brief">
        <title>Shoot transcriptome of the giant reed, Arundo donax.</title>
        <authorList>
            <person name="Barrero R.A."/>
            <person name="Guerrero F.D."/>
            <person name="Moolhuijzen P."/>
            <person name="Goolsby J.A."/>
            <person name="Tidwell J."/>
            <person name="Bellgard S.E."/>
            <person name="Bellgard M.I."/>
        </authorList>
    </citation>
    <scope>NUCLEOTIDE SEQUENCE</scope>
    <source>
        <tissue evidence="2">Shoot tissue taken approximately 20 cm above the soil surface</tissue>
    </source>
</reference>
<evidence type="ECO:0000313" key="2">
    <source>
        <dbReference type="EMBL" id="JAD36205.1"/>
    </source>
</evidence>
<feature type="transmembrane region" description="Helical" evidence="1">
    <location>
        <begin position="12"/>
        <end position="29"/>
    </location>
</feature>
<reference evidence="2" key="1">
    <citation type="submission" date="2014-09" db="EMBL/GenBank/DDBJ databases">
        <authorList>
            <person name="Magalhaes I.L.F."/>
            <person name="Oliveira U."/>
            <person name="Santos F.R."/>
            <person name="Vidigal T.H.D.A."/>
            <person name="Brescovit A.D."/>
            <person name="Santos A.J."/>
        </authorList>
    </citation>
    <scope>NUCLEOTIDE SEQUENCE</scope>
    <source>
        <tissue evidence="2">Shoot tissue taken approximately 20 cm above the soil surface</tissue>
    </source>
</reference>
<keyword evidence="1" id="KW-0472">Membrane</keyword>
<evidence type="ECO:0000256" key="1">
    <source>
        <dbReference type="SAM" id="Phobius"/>
    </source>
</evidence>
<accession>A0A0A8ZHK3</accession>
<protein>
    <submittedName>
        <fullName evidence="2">Uncharacterized protein</fullName>
    </submittedName>
</protein>
<dbReference type="EMBL" id="GBRH01261690">
    <property type="protein sequence ID" value="JAD36205.1"/>
    <property type="molecule type" value="Transcribed_RNA"/>
</dbReference>
<organism evidence="2">
    <name type="scientific">Arundo donax</name>
    <name type="common">Giant reed</name>
    <name type="synonym">Donax arundinaceus</name>
    <dbReference type="NCBI Taxonomy" id="35708"/>
    <lineage>
        <taxon>Eukaryota</taxon>
        <taxon>Viridiplantae</taxon>
        <taxon>Streptophyta</taxon>
        <taxon>Embryophyta</taxon>
        <taxon>Tracheophyta</taxon>
        <taxon>Spermatophyta</taxon>
        <taxon>Magnoliopsida</taxon>
        <taxon>Liliopsida</taxon>
        <taxon>Poales</taxon>
        <taxon>Poaceae</taxon>
        <taxon>PACMAD clade</taxon>
        <taxon>Arundinoideae</taxon>
        <taxon>Arundineae</taxon>
        <taxon>Arundo</taxon>
    </lineage>
</organism>
<keyword evidence="1" id="KW-1133">Transmembrane helix</keyword>
<name>A0A0A8ZHK3_ARUDO</name>
<keyword evidence="1" id="KW-0812">Transmembrane</keyword>